<protein>
    <submittedName>
        <fullName evidence="2">Uncharacterized protein</fullName>
    </submittedName>
</protein>
<evidence type="ECO:0000313" key="2">
    <source>
        <dbReference type="EMBL" id="CAI9175953.1"/>
    </source>
</evidence>
<feature type="region of interest" description="Disordered" evidence="1">
    <location>
        <begin position="1"/>
        <end position="48"/>
    </location>
</feature>
<keyword evidence="3" id="KW-1185">Reference proteome</keyword>
<dbReference type="Proteomes" id="UP001176941">
    <property type="component" value="Chromosome 5"/>
</dbReference>
<gene>
    <name evidence="2" type="ORF">MRATA1EN1_LOCUS24915</name>
</gene>
<feature type="compositionally biased region" description="Basic and acidic residues" evidence="1">
    <location>
        <begin position="1"/>
        <end position="10"/>
    </location>
</feature>
<evidence type="ECO:0000313" key="3">
    <source>
        <dbReference type="Proteomes" id="UP001176941"/>
    </source>
</evidence>
<dbReference type="EMBL" id="OX459941">
    <property type="protein sequence ID" value="CAI9175953.1"/>
    <property type="molecule type" value="Genomic_DNA"/>
</dbReference>
<proteinExistence type="predicted"/>
<name>A0ABN8ZTR5_RANTA</name>
<sequence length="116" mass="13043">MSPRDGERTDYAYPQKARPPCGSQTSSSARRVEQHAGARTPGAPDTRIFKPSSNKQLCHHPITATTQSTQPCYHPKWSKPLSWLCSLLTPITYHPTTHPSLCPSVKYIIFHFLKNI</sequence>
<organism evidence="2 3">
    <name type="scientific">Rangifer tarandus platyrhynchus</name>
    <name type="common">Svalbard reindeer</name>
    <dbReference type="NCBI Taxonomy" id="3082113"/>
    <lineage>
        <taxon>Eukaryota</taxon>
        <taxon>Metazoa</taxon>
        <taxon>Chordata</taxon>
        <taxon>Craniata</taxon>
        <taxon>Vertebrata</taxon>
        <taxon>Euteleostomi</taxon>
        <taxon>Mammalia</taxon>
        <taxon>Eutheria</taxon>
        <taxon>Laurasiatheria</taxon>
        <taxon>Artiodactyla</taxon>
        <taxon>Ruminantia</taxon>
        <taxon>Pecora</taxon>
        <taxon>Cervidae</taxon>
        <taxon>Odocoileinae</taxon>
        <taxon>Rangifer</taxon>
    </lineage>
</organism>
<evidence type="ECO:0000256" key="1">
    <source>
        <dbReference type="SAM" id="MobiDB-lite"/>
    </source>
</evidence>
<accession>A0ABN8ZTR5</accession>
<reference evidence="2" key="1">
    <citation type="submission" date="2023-04" db="EMBL/GenBank/DDBJ databases">
        <authorList>
            <consortium name="ELIXIR-Norway"/>
        </authorList>
    </citation>
    <scope>NUCLEOTIDE SEQUENCE [LARGE SCALE GENOMIC DNA]</scope>
</reference>